<feature type="chain" id="PRO_5026092548" evidence="2">
    <location>
        <begin position="23"/>
        <end position="384"/>
    </location>
</feature>
<proteinExistence type="predicted"/>
<evidence type="ECO:0000313" key="3">
    <source>
        <dbReference type="EMBL" id="MVN91632.1"/>
    </source>
</evidence>
<dbReference type="InterPro" id="IPR011990">
    <property type="entry name" value="TPR-like_helical_dom_sf"/>
</dbReference>
<feature type="signal peptide" evidence="2">
    <location>
        <begin position="1"/>
        <end position="22"/>
    </location>
</feature>
<dbReference type="AlphaFoldDB" id="A0A6I4I9C7"/>
<keyword evidence="1" id="KW-0802">TPR repeat</keyword>
<protein>
    <submittedName>
        <fullName evidence="3">Tetratricopeptide repeat protein</fullName>
    </submittedName>
</protein>
<keyword evidence="4" id="KW-1185">Reference proteome</keyword>
<dbReference type="Pfam" id="PF13181">
    <property type="entry name" value="TPR_8"/>
    <property type="match status" value="1"/>
</dbReference>
<sequence length="384" mass="43466">MKTLFFLFIVLFAGSFTANTFAQKINETQLLEYYQNQKFLEAANYLKSNYTEPVTDVTALSRLAYASQMAGKLTDAELYYKRLFDIDSSRLSVLNSLAGINLRRSNYKKANDYYQRIIKVDSTNFYIYTQLARISMFTGDTLGYVNSLIKANKLNPEDADVASDLSNELVNRKKFANAQYILSRAIAADSQNVVLLQSLLKLTHAQSKWPETIATGLQLLQLGDGSYPTAIKLGQAYYKIKNYVCCLEVLAGMPEMQQNETSFYYMGLSYKALKKYAKAISYLEKAISDGISPAIPTYYGEIANSFQESKHFKKAELNYQKGLEFAERPLLLYSLATLYDADLKNKAKAIKYYKKYLATNPPAMQQVYIDYTKTRIGTLAGTAN</sequence>
<dbReference type="PROSITE" id="PS50005">
    <property type="entry name" value="TPR"/>
    <property type="match status" value="1"/>
</dbReference>
<feature type="repeat" description="TPR" evidence="1">
    <location>
        <begin position="91"/>
        <end position="124"/>
    </location>
</feature>
<evidence type="ECO:0000256" key="1">
    <source>
        <dbReference type="PROSITE-ProRule" id="PRU00339"/>
    </source>
</evidence>
<dbReference type="InterPro" id="IPR019734">
    <property type="entry name" value="TPR_rpt"/>
</dbReference>
<dbReference type="Proteomes" id="UP000434850">
    <property type="component" value="Unassembled WGS sequence"/>
</dbReference>
<name>A0A6I4I9C7_9SPHI</name>
<comment type="caution">
    <text evidence="3">The sequence shown here is derived from an EMBL/GenBank/DDBJ whole genome shotgun (WGS) entry which is preliminary data.</text>
</comment>
<dbReference type="PANTHER" id="PTHR12558">
    <property type="entry name" value="CELL DIVISION CYCLE 16,23,27"/>
    <property type="match status" value="1"/>
</dbReference>
<keyword evidence="2" id="KW-0732">Signal</keyword>
<accession>A0A6I4I9C7</accession>
<organism evidence="3 4">
    <name type="scientific">Mucilaginibacter aquatilis</name>
    <dbReference type="NCBI Taxonomy" id="1517760"/>
    <lineage>
        <taxon>Bacteria</taxon>
        <taxon>Pseudomonadati</taxon>
        <taxon>Bacteroidota</taxon>
        <taxon>Sphingobacteriia</taxon>
        <taxon>Sphingobacteriales</taxon>
        <taxon>Sphingobacteriaceae</taxon>
        <taxon>Mucilaginibacter</taxon>
    </lineage>
</organism>
<dbReference type="RefSeq" id="WP_157541929.1">
    <property type="nucleotide sequence ID" value="NZ_WQLA01000003.1"/>
</dbReference>
<evidence type="ECO:0000256" key="2">
    <source>
        <dbReference type="SAM" id="SignalP"/>
    </source>
</evidence>
<dbReference type="Pfam" id="PF13174">
    <property type="entry name" value="TPR_6"/>
    <property type="match status" value="1"/>
</dbReference>
<dbReference type="Gene3D" id="1.25.40.10">
    <property type="entry name" value="Tetratricopeptide repeat domain"/>
    <property type="match status" value="3"/>
</dbReference>
<dbReference type="OrthoDB" id="1221582at2"/>
<evidence type="ECO:0000313" key="4">
    <source>
        <dbReference type="Proteomes" id="UP000434850"/>
    </source>
</evidence>
<dbReference type="SMART" id="SM00028">
    <property type="entry name" value="TPR"/>
    <property type="match status" value="5"/>
</dbReference>
<dbReference type="EMBL" id="WQLA01000003">
    <property type="protein sequence ID" value="MVN91632.1"/>
    <property type="molecule type" value="Genomic_DNA"/>
</dbReference>
<dbReference type="PANTHER" id="PTHR12558:SF13">
    <property type="entry name" value="CELL DIVISION CYCLE PROTEIN 27 HOMOLOG"/>
    <property type="match status" value="1"/>
</dbReference>
<dbReference type="SUPFAM" id="SSF48452">
    <property type="entry name" value="TPR-like"/>
    <property type="match status" value="1"/>
</dbReference>
<gene>
    <name evidence="3" type="ORF">GO816_10900</name>
</gene>
<reference evidence="3 4" key="1">
    <citation type="submission" date="2019-12" db="EMBL/GenBank/DDBJ databases">
        <title>Mucilaginibacter sp. HME9299 genome sequencing and assembly.</title>
        <authorList>
            <person name="Kang H."/>
            <person name="Kim H."/>
            <person name="Joh K."/>
        </authorList>
    </citation>
    <scope>NUCLEOTIDE SEQUENCE [LARGE SCALE GENOMIC DNA]</scope>
    <source>
        <strain evidence="3 4">HME9299</strain>
    </source>
</reference>